<proteinExistence type="predicted"/>
<dbReference type="RefSeq" id="WP_015498013.1">
    <property type="nucleotide sequence ID" value="NC_020911.1"/>
</dbReference>
<keyword evidence="3" id="KW-1185">Reference proteome</keyword>
<dbReference type="Proteomes" id="UP000005307">
    <property type="component" value="Chromosome"/>
</dbReference>
<name>M9R153_9RHOB</name>
<dbReference type="HOGENOM" id="CLU_2602549_0_0_5"/>
<evidence type="ECO:0000259" key="1">
    <source>
        <dbReference type="Pfam" id="PF12728"/>
    </source>
</evidence>
<dbReference type="AlphaFoldDB" id="M9R153"/>
<dbReference type="STRING" id="391626.OAN307_c01850"/>
<dbReference type="EMBL" id="CP003740">
    <property type="protein sequence ID" value="AGI65952.1"/>
    <property type="molecule type" value="Genomic_DNA"/>
</dbReference>
<feature type="domain" description="Helix-turn-helix" evidence="1">
    <location>
        <begin position="20"/>
        <end position="73"/>
    </location>
</feature>
<gene>
    <name evidence="2" type="ORF">OAN307_c01850</name>
</gene>
<reference evidence="2 3" key="1">
    <citation type="journal article" date="2013" name="PLoS ONE">
        <title>Poles Apart: Arctic and Antarctic Octadecabacter strains Share High Genome Plasticity and a New Type of Xanthorhodopsin.</title>
        <authorList>
            <person name="Vollmers J."/>
            <person name="Voget S."/>
            <person name="Dietrich S."/>
            <person name="Gollnow K."/>
            <person name="Smits M."/>
            <person name="Meyer K."/>
            <person name="Brinkhoff T."/>
            <person name="Simon M."/>
            <person name="Daniel R."/>
        </authorList>
    </citation>
    <scope>NUCLEOTIDE SEQUENCE [LARGE SCALE GENOMIC DNA]</scope>
    <source>
        <strain evidence="2 3">307</strain>
    </source>
</reference>
<dbReference type="InterPro" id="IPR041657">
    <property type="entry name" value="HTH_17"/>
</dbReference>
<dbReference type="OrthoDB" id="8091188at2"/>
<accession>M9R153</accession>
<sequence length="79" mass="8984">MNTAHTPYHPTAKHPHPVALRARDLAERLGVSERHIHRLAKHPDPAVRLPSAFKVGRATFWRFSDIMAWIDRQAENTGA</sequence>
<protein>
    <submittedName>
        <fullName evidence="2">Putative prophage CP4-57 regulatory protein</fullName>
    </submittedName>
</protein>
<evidence type="ECO:0000313" key="2">
    <source>
        <dbReference type="EMBL" id="AGI65952.1"/>
    </source>
</evidence>
<dbReference type="Pfam" id="PF12728">
    <property type="entry name" value="HTH_17"/>
    <property type="match status" value="1"/>
</dbReference>
<organism evidence="2 3">
    <name type="scientific">Octadecabacter antarcticus 307</name>
    <dbReference type="NCBI Taxonomy" id="391626"/>
    <lineage>
        <taxon>Bacteria</taxon>
        <taxon>Pseudomonadati</taxon>
        <taxon>Pseudomonadota</taxon>
        <taxon>Alphaproteobacteria</taxon>
        <taxon>Rhodobacterales</taxon>
        <taxon>Roseobacteraceae</taxon>
        <taxon>Octadecabacter</taxon>
    </lineage>
</organism>
<dbReference type="KEGG" id="oat:OAN307_c01850"/>
<evidence type="ECO:0000313" key="3">
    <source>
        <dbReference type="Proteomes" id="UP000005307"/>
    </source>
</evidence>